<proteinExistence type="predicted"/>
<sequence length="323" mass="36500">MVKKDKTAAKDYYYLYNGHGDVVQIVNTSGTPVNTYSYDEWGNITSQTEGIQNSFKYAGEIYDAETGLYYLRARYYDPSIGRFLNEDTVEGQIDNPLSLNLYTYVSNNPLIYTDPTMQEIGGSALETRTIGSNGVLYNNNGTVAWDYYLAWRNSDRLAFDKLANSGKGISNDQMMVMRMTLSFFAYVEDGSIILMMESNGQGGLAKGIMEKYGVKTGEKIILKSTAKIANFKSINFDNKQFGGEYGEHKLDYPGMTHQQYKDYANNIFENPDRVVFDANYNEFYYIRGNDLLRVKENGDFVSLYPGADSTRVIRAINEANGGR</sequence>
<dbReference type="Gene3D" id="2.180.10.10">
    <property type="entry name" value="RHS repeat-associated core"/>
    <property type="match status" value="1"/>
</dbReference>
<feature type="domain" description="Teneurin-like YD-shell" evidence="2">
    <location>
        <begin position="8"/>
        <end position="109"/>
    </location>
</feature>
<evidence type="ECO:0000256" key="1">
    <source>
        <dbReference type="ARBA" id="ARBA00022737"/>
    </source>
</evidence>
<evidence type="ECO:0000259" key="2">
    <source>
        <dbReference type="Pfam" id="PF25023"/>
    </source>
</evidence>
<protein>
    <recommendedName>
        <fullName evidence="2">Teneurin-like YD-shell domain-containing protein</fullName>
    </recommendedName>
</protein>
<keyword evidence="4" id="KW-1185">Reference proteome</keyword>
<dbReference type="EMBL" id="MPTB01000012">
    <property type="protein sequence ID" value="OMD48446.1"/>
    <property type="molecule type" value="Genomic_DNA"/>
</dbReference>
<dbReference type="Proteomes" id="UP000187412">
    <property type="component" value="Unassembled WGS sequence"/>
</dbReference>
<dbReference type="PANTHER" id="PTHR32305:SF17">
    <property type="entry name" value="TRNA NUCLEASE WAPA"/>
    <property type="match status" value="1"/>
</dbReference>
<name>A0ABX3HD77_PAEBO</name>
<accession>A0ABX3HD77</accession>
<dbReference type="InterPro" id="IPR006530">
    <property type="entry name" value="YD"/>
</dbReference>
<dbReference type="PANTHER" id="PTHR32305">
    <property type="match status" value="1"/>
</dbReference>
<dbReference type="InterPro" id="IPR022385">
    <property type="entry name" value="Rhs_assc_core"/>
</dbReference>
<dbReference type="InterPro" id="IPR050708">
    <property type="entry name" value="T6SS_VgrG/RHS"/>
</dbReference>
<dbReference type="InterPro" id="IPR056823">
    <property type="entry name" value="TEN-like_YD-shell"/>
</dbReference>
<gene>
    <name evidence="3" type="ORF">BSK56_11780</name>
</gene>
<evidence type="ECO:0000313" key="4">
    <source>
        <dbReference type="Proteomes" id="UP000187412"/>
    </source>
</evidence>
<keyword evidence="1" id="KW-0677">Repeat</keyword>
<evidence type="ECO:0000313" key="3">
    <source>
        <dbReference type="EMBL" id="OMD48446.1"/>
    </source>
</evidence>
<reference evidence="3 4" key="1">
    <citation type="submission" date="2016-10" db="EMBL/GenBank/DDBJ databases">
        <title>Paenibacillus species isolates.</title>
        <authorList>
            <person name="Beno S.M."/>
        </authorList>
    </citation>
    <scope>NUCLEOTIDE SEQUENCE [LARGE SCALE GENOMIC DNA]</scope>
    <source>
        <strain evidence="3 4">FSL H7-0744</strain>
    </source>
</reference>
<dbReference type="Pfam" id="PF25023">
    <property type="entry name" value="TEN_YD-shell"/>
    <property type="match status" value="1"/>
</dbReference>
<dbReference type="NCBIfam" id="TIGR01643">
    <property type="entry name" value="YD_repeat_2x"/>
    <property type="match status" value="1"/>
</dbReference>
<organism evidence="3 4">
    <name type="scientific">Paenibacillus borealis</name>
    <dbReference type="NCBI Taxonomy" id="160799"/>
    <lineage>
        <taxon>Bacteria</taxon>
        <taxon>Bacillati</taxon>
        <taxon>Bacillota</taxon>
        <taxon>Bacilli</taxon>
        <taxon>Bacillales</taxon>
        <taxon>Paenibacillaceae</taxon>
        <taxon>Paenibacillus</taxon>
    </lineage>
</organism>
<dbReference type="NCBIfam" id="TIGR03696">
    <property type="entry name" value="Rhs_assc_core"/>
    <property type="match status" value="1"/>
</dbReference>
<comment type="caution">
    <text evidence="3">The sequence shown here is derived from an EMBL/GenBank/DDBJ whole genome shotgun (WGS) entry which is preliminary data.</text>
</comment>